<evidence type="ECO:0000313" key="2">
    <source>
        <dbReference type="EMBL" id="PBK61370.1"/>
    </source>
</evidence>
<dbReference type="Proteomes" id="UP000218334">
    <property type="component" value="Unassembled WGS sequence"/>
</dbReference>
<name>A0A2H3AUY9_9AGAR</name>
<keyword evidence="3" id="KW-1185">Reference proteome</keyword>
<feature type="compositionally biased region" description="Polar residues" evidence="1">
    <location>
        <begin position="444"/>
        <end position="457"/>
    </location>
</feature>
<evidence type="ECO:0000256" key="1">
    <source>
        <dbReference type="SAM" id="MobiDB-lite"/>
    </source>
</evidence>
<gene>
    <name evidence="2" type="ORF">ARMSODRAFT_1008767</name>
</gene>
<proteinExistence type="predicted"/>
<protein>
    <submittedName>
        <fullName evidence="2">Uncharacterized protein</fullName>
    </submittedName>
</protein>
<organism evidence="2 3">
    <name type="scientific">Armillaria solidipes</name>
    <dbReference type="NCBI Taxonomy" id="1076256"/>
    <lineage>
        <taxon>Eukaryota</taxon>
        <taxon>Fungi</taxon>
        <taxon>Dikarya</taxon>
        <taxon>Basidiomycota</taxon>
        <taxon>Agaricomycotina</taxon>
        <taxon>Agaricomycetes</taxon>
        <taxon>Agaricomycetidae</taxon>
        <taxon>Agaricales</taxon>
        <taxon>Marasmiineae</taxon>
        <taxon>Physalacriaceae</taxon>
        <taxon>Armillaria</taxon>
    </lineage>
</organism>
<feature type="region of interest" description="Disordered" evidence="1">
    <location>
        <begin position="443"/>
        <end position="466"/>
    </location>
</feature>
<dbReference type="AlphaFoldDB" id="A0A2H3AUY9"/>
<dbReference type="EMBL" id="KZ293476">
    <property type="protein sequence ID" value="PBK61370.1"/>
    <property type="molecule type" value="Genomic_DNA"/>
</dbReference>
<reference evidence="3" key="1">
    <citation type="journal article" date="2017" name="Nat. Ecol. Evol.">
        <title>Genome expansion and lineage-specific genetic innovations in the forest pathogenic fungi Armillaria.</title>
        <authorList>
            <person name="Sipos G."/>
            <person name="Prasanna A.N."/>
            <person name="Walter M.C."/>
            <person name="O'Connor E."/>
            <person name="Balint B."/>
            <person name="Krizsan K."/>
            <person name="Kiss B."/>
            <person name="Hess J."/>
            <person name="Varga T."/>
            <person name="Slot J."/>
            <person name="Riley R."/>
            <person name="Boka B."/>
            <person name="Rigling D."/>
            <person name="Barry K."/>
            <person name="Lee J."/>
            <person name="Mihaltcheva S."/>
            <person name="LaButti K."/>
            <person name="Lipzen A."/>
            <person name="Waldron R."/>
            <person name="Moloney N.M."/>
            <person name="Sperisen C."/>
            <person name="Kredics L."/>
            <person name="Vagvoelgyi C."/>
            <person name="Patrignani A."/>
            <person name="Fitzpatrick D."/>
            <person name="Nagy I."/>
            <person name="Doyle S."/>
            <person name="Anderson J.B."/>
            <person name="Grigoriev I.V."/>
            <person name="Gueldener U."/>
            <person name="Muensterkoetter M."/>
            <person name="Nagy L.G."/>
        </authorList>
    </citation>
    <scope>NUCLEOTIDE SEQUENCE [LARGE SCALE GENOMIC DNA]</scope>
    <source>
        <strain evidence="3">28-4</strain>
    </source>
</reference>
<accession>A0A2H3AUY9</accession>
<evidence type="ECO:0000313" key="3">
    <source>
        <dbReference type="Proteomes" id="UP000218334"/>
    </source>
</evidence>
<sequence length="466" mass="49608">MPHSSSSSSVTVAGESYSSSLSLHSPGSYQTSNVHTTGRGAVLVIAATDIGTVQTSMQLEMREGIHTDIVLGFDWFCAVATDPSVCLGRSMGLLKVMALLELYQAMACPTSSLFIPPLDHASVVALMFHHGVVLGTSCIDYPRFRHQIMSHLLTGRCASQTFSGCSGFVRASRDAGVFPHIFLVSSVVHSGVIDHVGSEFVGIYAELFAAHVNRNVRRQTMNGAAARCSALRFDRLTLDEYRDILAAHGVQCHRRASKMMLREAISNHLFLVNICTGRYKLSFIVPDFQASMHIVQISDVPVSLSTTQGLARTRLPSQWLTINGIFLPSNGFLPVMVDGPRGIATVVVSVEADYEGCGSIGIGEDIELAYDIVFPASATNGTMTSEDAVDVTVGVVPNTSNPVSKLGLASGTNALPYAQGNRKALTSESCLQKEASDGVRIATLQESASGEGSSTDSAMVGVKNRG</sequence>